<gene>
    <name evidence="2" type="ORF">R1flu_019003</name>
</gene>
<evidence type="ECO:0000313" key="2">
    <source>
        <dbReference type="EMBL" id="KAL2650875.1"/>
    </source>
</evidence>
<accession>A0ABD1ZHR6</accession>
<evidence type="ECO:0000313" key="3">
    <source>
        <dbReference type="Proteomes" id="UP001605036"/>
    </source>
</evidence>
<keyword evidence="3" id="KW-1185">Reference proteome</keyword>
<dbReference type="EMBL" id="JBHFFA010000001">
    <property type="protein sequence ID" value="KAL2650875.1"/>
    <property type="molecule type" value="Genomic_DNA"/>
</dbReference>
<dbReference type="AlphaFoldDB" id="A0ABD1ZHR6"/>
<organism evidence="2 3">
    <name type="scientific">Riccia fluitans</name>
    <dbReference type="NCBI Taxonomy" id="41844"/>
    <lineage>
        <taxon>Eukaryota</taxon>
        <taxon>Viridiplantae</taxon>
        <taxon>Streptophyta</taxon>
        <taxon>Embryophyta</taxon>
        <taxon>Marchantiophyta</taxon>
        <taxon>Marchantiopsida</taxon>
        <taxon>Marchantiidae</taxon>
        <taxon>Marchantiales</taxon>
        <taxon>Ricciaceae</taxon>
        <taxon>Riccia</taxon>
    </lineage>
</organism>
<dbReference type="Proteomes" id="UP001605036">
    <property type="component" value="Unassembled WGS sequence"/>
</dbReference>
<feature type="region of interest" description="Disordered" evidence="1">
    <location>
        <begin position="70"/>
        <end position="104"/>
    </location>
</feature>
<reference evidence="2 3" key="1">
    <citation type="submission" date="2024-09" db="EMBL/GenBank/DDBJ databases">
        <title>Chromosome-scale assembly of Riccia fluitans.</title>
        <authorList>
            <person name="Paukszto L."/>
            <person name="Sawicki J."/>
            <person name="Karawczyk K."/>
            <person name="Piernik-Szablinska J."/>
            <person name="Szczecinska M."/>
            <person name="Mazdziarz M."/>
        </authorList>
    </citation>
    <scope>NUCLEOTIDE SEQUENCE [LARGE SCALE GENOMIC DNA]</scope>
    <source>
        <strain evidence="2">Rf_01</strain>
        <tissue evidence="2">Aerial parts of the thallus</tissue>
    </source>
</reference>
<name>A0ABD1ZHR6_9MARC</name>
<proteinExistence type="predicted"/>
<comment type="caution">
    <text evidence="2">The sequence shown here is derived from an EMBL/GenBank/DDBJ whole genome shotgun (WGS) entry which is preliminary data.</text>
</comment>
<evidence type="ECO:0000256" key="1">
    <source>
        <dbReference type="SAM" id="MobiDB-lite"/>
    </source>
</evidence>
<protein>
    <submittedName>
        <fullName evidence="2">Uncharacterized protein</fullName>
    </submittedName>
</protein>
<sequence length="104" mass="11562">MNRNAGTFEEVTTQKANLDKTTWLGIGTSQLQEHANQPRSRTQIADGCSSVETGVALGIMMEAIKEANRHRNYRETMSKPQGVKRGGNGTLRRGQQEPDWSTIM</sequence>